<dbReference type="Pfam" id="PF04193">
    <property type="entry name" value="PQ-loop"/>
    <property type="match status" value="1"/>
</dbReference>
<evidence type="ECO:0000256" key="3">
    <source>
        <dbReference type="ARBA" id="ARBA00022989"/>
    </source>
</evidence>
<evidence type="ECO:0000256" key="6">
    <source>
        <dbReference type="SAM" id="Phobius"/>
    </source>
</evidence>
<evidence type="ECO:0000256" key="2">
    <source>
        <dbReference type="ARBA" id="ARBA00022692"/>
    </source>
</evidence>
<evidence type="ECO:0000256" key="1">
    <source>
        <dbReference type="ARBA" id="ARBA00004141"/>
    </source>
</evidence>
<dbReference type="STRING" id="1353952.A0A165HA98"/>
<keyword evidence="4 6" id="KW-0472">Membrane</keyword>
<evidence type="ECO:0000256" key="4">
    <source>
        <dbReference type="ARBA" id="ARBA00023136"/>
    </source>
</evidence>
<dbReference type="Gene3D" id="1.20.1280.290">
    <property type="match status" value="1"/>
</dbReference>
<feature type="compositionally biased region" description="Acidic residues" evidence="5">
    <location>
        <begin position="235"/>
        <end position="245"/>
    </location>
</feature>
<feature type="compositionally biased region" description="Low complexity" evidence="5">
    <location>
        <begin position="246"/>
        <end position="260"/>
    </location>
</feature>
<dbReference type="OrthoDB" id="292213at2759"/>
<feature type="transmembrane region" description="Helical" evidence="6">
    <location>
        <begin position="117"/>
        <end position="146"/>
    </location>
</feature>
<dbReference type="InterPro" id="IPR006603">
    <property type="entry name" value="PQ-loop_rpt"/>
</dbReference>
<dbReference type="EMBL" id="KV423944">
    <property type="protein sequence ID" value="KZT59043.1"/>
    <property type="molecule type" value="Genomic_DNA"/>
</dbReference>
<feature type="transmembrane region" description="Helical" evidence="6">
    <location>
        <begin position="63"/>
        <end position="84"/>
    </location>
</feature>
<evidence type="ECO:0000256" key="5">
    <source>
        <dbReference type="SAM" id="MobiDB-lite"/>
    </source>
</evidence>
<dbReference type="InParanoid" id="A0A165HA98"/>
<protein>
    <recommendedName>
        <fullName evidence="9">PQ-loop-domain-containing protein</fullName>
    </recommendedName>
</protein>
<dbReference type="InterPro" id="IPR052241">
    <property type="entry name" value="SLC66/Scramblase_ANY1"/>
</dbReference>
<name>A0A165HA98_9BASI</name>
<feature type="transmembrane region" description="Helical" evidence="6">
    <location>
        <begin position="37"/>
        <end position="57"/>
    </location>
</feature>
<proteinExistence type="predicted"/>
<accession>A0A165HA98</accession>
<reference evidence="7 8" key="1">
    <citation type="journal article" date="2016" name="Mol. Biol. Evol.">
        <title>Comparative Genomics of Early-Diverging Mushroom-Forming Fungi Provides Insights into the Origins of Lignocellulose Decay Capabilities.</title>
        <authorList>
            <person name="Nagy L.G."/>
            <person name="Riley R."/>
            <person name="Tritt A."/>
            <person name="Adam C."/>
            <person name="Daum C."/>
            <person name="Floudas D."/>
            <person name="Sun H."/>
            <person name="Yadav J.S."/>
            <person name="Pangilinan J."/>
            <person name="Larsson K.H."/>
            <person name="Matsuura K."/>
            <person name="Barry K."/>
            <person name="Labutti K."/>
            <person name="Kuo R."/>
            <person name="Ohm R.A."/>
            <person name="Bhattacharya S.S."/>
            <person name="Shirouzu T."/>
            <person name="Yoshinaga Y."/>
            <person name="Martin F.M."/>
            <person name="Grigoriev I.V."/>
            <person name="Hibbett D.S."/>
        </authorList>
    </citation>
    <scope>NUCLEOTIDE SEQUENCE [LARGE SCALE GENOMIC DNA]</scope>
    <source>
        <strain evidence="7 8">HHB12733</strain>
    </source>
</reference>
<keyword evidence="2 6" id="KW-0812">Transmembrane</keyword>
<organism evidence="7 8">
    <name type="scientific">Calocera cornea HHB12733</name>
    <dbReference type="NCBI Taxonomy" id="1353952"/>
    <lineage>
        <taxon>Eukaryota</taxon>
        <taxon>Fungi</taxon>
        <taxon>Dikarya</taxon>
        <taxon>Basidiomycota</taxon>
        <taxon>Agaricomycotina</taxon>
        <taxon>Dacrymycetes</taxon>
        <taxon>Dacrymycetales</taxon>
        <taxon>Dacrymycetaceae</taxon>
        <taxon>Calocera</taxon>
    </lineage>
</organism>
<comment type="subcellular location">
    <subcellularLocation>
        <location evidence="1">Membrane</location>
        <topology evidence="1">Multi-pass membrane protein</topology>
    </subcellularLocation>
</comment>
<dbReference type="PANTHER" id="PTHR14856:SF9">
    <property type="entry name" value="PQ-LOOP REPEAT-CONTAINING PROTEIN 1"/>
    <property type="match status" value="1"/>
</dbReference>
<dbReference type="GO" id="GO:0005802">
    <property type="term" value="C:trans-Golgi network"/>
    <property type="evidence" value="ECO:0007669"/>
    <property type="project" value="TreeGrafter"/>
</dbReference>
<feature type="region of interest" description="Disordered" evidence="5">
    <location>
        <begin position="235"/>
        <end position="260"/>
    </location>
</feature>
<evidence type="ECO:0008006" key="9">
    <source>
        <dbReference type="Google" id="ProtNLM"/>
    </source>
</evidence>
<keyword evidence="3 6" id="KW-1133">Transmembrane helix</keyword>
<gene>
    <name evidence="7" type="ORF">CALCODRAFT_494046</name>
</gene>
<dbReference type="GO" id="GO:0042147">
    <property type="term" value="P:retrograde transport, endosome to Golgi"/>
    <property type="evidence" value="ECO:0007669"/>
    <property type="project" value="TreeGrafter"/>
</dbReference>
<dbReference type="GO" id="GO:0016020">
    <property type="term" value="C:membrane"/>
    <property type="evidence" value="ECO:0007669"/>
    <property type="project" value="UniProtKB-SubCell"/>
</dbReference>
<sequence>MGNALSIIASVGMAICPPSIYFDQAYSMVRKKNAAGFSRDICAILLIANITRCFFWIGDRFEIALLVQSLLMVLAQLGLLYICIRFRPLTSPEALGESARPFKFWQWKSYWTYLEFLAGYIMLLTFAVLILGRFGWFVAALGYFALGLESTLPLPQMYSNWVNKTLYGFRITTLGGWLIGDLFKVTYFFIKNAPIQFKVFAIFSLSVDLIIATQRVLYGAEPNLPEDDLNDLEEQLAQAEPDEEPAAAASGSHAAVTGEQ</sequence>
<keyword evidence="8" id="KW-1185">Reference proteome</keyword>
<dbReference type="GO" id="GO:0005829">
    <property type="term" value="C:cytosol"/>
    <property type="evidence" value="ECO:0007669"/>
    <property type="project" value="GOC"/>
</dbReference>
<dbReference type="AlphaFoldDB" id="A0A165HA98"/>
<dbReference type="PANTHER" id="PTHR14856">
    <property type="entry name" value="PQ-LOOP REPEAT-CONTAINING PROTEIN 1-LIKE PROTEIN"/>
    <property type="match status" value="1"/>
</dbReference>
<evidence type="ECO:0000313" key="7">
    <source>
        <dbReference type="EMBL" id="KZT59043.1"/>
    </source>
</evidence>
<dbReference type="GO" id="GO:0005768">
    <property type="term" value="C:endosome"/>
    <property type="evidence" value="ECO:0007669"/>
    <property type="project" value="TreeGrafter"/>
</dbReference>
<dbReference type="Proteomes" id="UP000076842">
    <property type="component" value="Unassembled WGS sequence"/>
</dbReference>
<feature type="transmembrane region" description="Helical" evidence="6">
    <location>
        <begin position="166"/>
        <end position="190"/>
    </location>
</feature>
<dbReference type="GO" id="GO:0045332">
    <property type="term" value="P:phospholipid translocation"/>
    <property type="evidence" value="ECO:0007669"/>
    <property type="project" value="TreeGrafter"/>
</dbReference>
<evidence type="ECO:0000313" key="8">
    <source>
        <dbReference type="Proteomes" id="UP000076842"/>
    </source>
</evidence>